<keyword evidence="2" id="KW-0677">Repeat</keyword>
<dbReference type="NCBIfam" id="TIGR00756">
    <property type="entry name" value="PPR"/>
    <property type="match status" value="8"/>
</dbReference>
<keyword evidence="5" id="KW-1185">Reference proteome</keyword>
<dbReference type="Gene3D" id="1.25.40.10">
    <property type="entry name" value="Tetratricopeptide repeat domain"/>
    <property type="match status" value="4"/>
</dbReference>
<proteinExistence type="inferred from homology"/>
<feature type="repeat" description="PPR" evidence="3">
    <location>
        <begin position="180"/>
        <end position="214"/>
    </location>
</feature>
<sequence>MAVHLQDAHLTTIKSLEPMLMSPVTLQVLAQVFKSAPSPDIVTYTNFIKYLGHLHCITEALELFTFMKEIHNPDTISCTVLIRILCDSNMFDHALSVFLKMPKYNCRPDIICYNILIDKFGEAGEVNQVQKFCSIMEAEGIQADVVTYSSLVKAHCATNKIEEALLVLRFMEISEMVQPNTYTYNTIIKTYLDRKLVREAHGVFGRMEIIGCKPDLCSYNLFIKYYSDIGQGLEAYMYLKSMIRRGIDANESSYRICLYGLIRQCRLDEVLEVIQEMKLNRVVLCVCTYNNLIMWLGKMSRVDEAYSIFSEMKNPDEITINIVIQLLYKNGRGKQAWETYCLMKERRIKASVVTYNILIHGLCMEGNFLKAFELADRMESEIGISPDVVTYNCLLNSLCNRQQVEDACKLVLKMLVKGCQPDLISVNTLLNGMIIVGRPKDASKLFKHLREDIAAHSVPLRKLIEEMLARNDDSGL</sequence>
<dbReference type="Pfam" id="PF13041">
    <property type="entry name" value="PPR_2"/>
    <property type="match status" value="3"/>
</dbReference>
<dbReference type="AlphaFoldDB" id="A0A7J6VES9"/>
<name>A0A7J6VES9_THATH</name>
<evidence type="ECO:0000256" key="1">
    <source>
        <dbReference type="ARBA" id="ARBA00007626"/>
    </source>
</evidence>
<feature type="repeat" description="PPR" evidence="3">
    <location>
        <begin position="316"/>
        <end position="350"/>
    </location>
</feature>
<evidence type="ECO:0000313" key="5">
    <source>
        <dbReference type="Proteomes" id="UP000554482"/>
    </source>
</evidence>
<comment type="caution">
    <text evidence="4">The sequence shown here is derived from an EMBL/GenBank/DDBJ whole genome shotgun (WGS) entry which is preliminary data.</text>
</comment>
<dbReference type="OrthoDB" id="42736at2759"/>
<gene>
    <name evidence="4" type="ORF">FRX31_026822</name>
</gene>
<organism evidence="4 5">
    <name type="scientific">Thalictrum thalictroides</name>
    <name type="common">Rue-anemone</name>
    <name type="synonym">Anemone thalictroides</name>
    <dbReference type="NCBI Taxonomy" id="46969"/>
    <lineage>
        <taxon>Eukaryota</taxon>
        <taxon>Viridiplantae</taxon>
        <taxon>Streptophyta</taxon>
        <taxon>Embryophyta</taxon>
        <taxon>Tracheophyta</taxon>
        <taxon>Spermatophyta</taxon>
        <taxon>Magnoliopsida</taxon>
        <taxon>Ranunculales</taxon>
        <taxon>Ranunculaceae</taxon>
        <taxon>Thalictroideae</taxon>
        <taxon>Thalictrum</taxon>
    </lineage>
</organism>
<dbReference type="PANTHER" id="PTHR47941">
    <property type="entry name" value="PENTATRICOPEPTIDE REPEAT-CONTAINING PROTEIN 3, MITOCHONDRIAL"/>
    <property type="match status" value="1"/>
</dbReference>
<feature type="repeat" description="PPR" evidence="3">
    <location>
        <begin position="74"/>
        <end position="108"/>
    </location>
</feature>
<feature type="repeat" description="PPR" evidence="3">
    <location>
        <begin position="109"/>
        <end position="143"/>
    </location>
</feature>
<dbReference type="InterPro" id="IPR002885">
    <property type="entry name" value="PPR_rpt"/>
</dbReference>
<feature type="repeat" description="PPR" evidence="3">
    <location>
        <begin position="351"/>
        <end position="381"/>
    </location>
</feature>
<dbReference type="Pfam" id="PF01535">
    <property type="entry name" value="PPR"/>
    <property type="match status" value="5"/>
</dbReference>
<dbReference type="PROSITE" id="PS51375">
    <property type="entry name" value="PPR"/>
    <property type="match status" value="8"/>
</dbReference>
<dbReference type="EMBL" id="JABWDY010033216">
    <property type="protein sequence ID" value="KAF5183589.1"/>
    <property type="molecule type" value="Genomic_DNA"/>
</dbReference>
<comment type="similarity">
    <text evidence="1">Belongs to the PPR family. P subfamily.</text>
</comment>
<dbReference type="Proteomes" id="UP000554482">
    <property type="component" value="Unassembled WGS sequence"/>
</dbReference>
<evidence type="ECO:0000313" key="4">
    <source>
        <dbReference type="EMBL" id="KAF5183589.1"/>
    </source>
</evidence>
<dbReference type="InterPro" id="IPR011990">
    <property type="entry name" value="TPR-like_helical_dom_sf"/>
</dbReference>
<accession>A0A7J6VES9</accession>
<feature type="repeat" description="PPR" evidence="3">
    <location>
        <begin position="215"/>
        <end position="249"/>
    </location>
</feature>
<feature type="repeat" description="PPR" evidence="3">
    <location>
        <begin position="144"/>
        <end position="178"/>
    </location>
</feature>
<feature type="repeat" description="PPR" evidence="3">
    <location>
        <begin position="387"/>
        <end position="421"/>
    </location>
</feature>
<dbReference type="Pfam" id="PF12854">
    <property type="entry name" value="PPR_1"/>
    <property type="match status" value="1"/>
</dbReference>
<protein>
    <submittedName>
        <fullName evidence="4">Pentatricopeptide repeat-containing protein</fullName>
    </submittedName>
</protein>
<evidence type="ECO:0000256" key="3">
    <source>
        <dbReference type="PROSITE-ProRule" id="PRU00708"/>
    </source>
</evidence>
<reference evidence="4 5" key="1">
    <citation type="submission" date="2020-06" db="EMBL/GenBank/DDBJ databases">
        <title>Transcriptomic and genomic resources for Thalictrum thalictroides and T. hernandezii: Facilitating candidate gene discovery in an emerging model plant lineage.</title>
        <authorList>
            <person name="Arias T."/>
            <person name="Riano-Pachon D.M."/>
            <person name="Di Stilio V.S."/>
        </authorList>
    </citation>
    <scope>NUCLEOTIDE SEQUENCE [LARGE SCALE GENOMIC DNA]</scope>
    <source>
        <strain evidence="5">cv. WT478/WT964</strain>
        <tissue evidence="4">Leaves</tissue>
    </source>
</reference>
<evidence type="ECO:0000256" key="2">
    <source>
        <dbReference type="ARBA" id="ARBA00022737"/>
    </source>
</evidence>